<dbReference type="PANTHER" id="PTHR16276">
    <property type="entry name" value="PENTATRICOPEPTIDE REPEAT DOMAIN-CONTAINING PROTEIN 3"/>
    <property type="match status" value="1"/>
</dbReference>
<keyword evidence="10" id="KW-0687">Ribonucleoprotein</keyword>
<keyword evidence="3" id="KW-0699">rRNA-binding</keyword>
<dbReference type="VEuPathDB" id="VectorBase:MDOA005970"/>
<dbReference type="Gene3D" id="1.25.40.10">
    <property type="entry name" value="Tetratricopeptide repeat domain"/>
    <property type="match status" value="2"/>
</dbReference>
<dbReference type="GO" id="GO:1990904">
    <property type="term" value="C:ribonucleoprotein complex"/>
    <property type="evidence" value="ECO:0007669"/>
    <property type="project" value="UniProtKB-KW"/>
</dbReference>
<dbReference type="GO" id="GO:0019843">
    <property type="term" value="F:rRNA binding"/>
    <property type="evidence" value="ECO:0007669"/>
    <property type="project" value="UniProtKB-KW"/>
</dbReference>
<evidence type="ECO:0000256" key="2">
    <source>
        <dbReference type="ARBA" id="ARBA00008551"/>
    </source>
</evidence>
<keyword evidence="5" id="KW-0810">Translation regulation</keyword>
<evidence type="ECO:0000256" key="1">
    <source>
        <dbReference type="ARBA" id="ARBA00004173"/>
    </source>
</evidence>
<name>T1PGU5_MUSDO</name>
<evidence type="ECO:0000256" key="5">
    <source>
        <dbReference type="ARBA" id="ARBA00022845"/>
    </source>
</evidence>
<evidence type="ECO:0000256" key="11">
    <source>
        <dbReference type="ARBA" id="ARBA00035134"/>
    </source>
</evidence>
<keyword evidence="6" id="KW-0694">RNA-binding</keyword>
<dbReference type="InterPro" id="IPR055063">
    <property type="entry name" value="Rib_mS39_PPR"/>
</dbReference>
<evidence type="ECO:0000256" key="10">
    <source>
        <dbReference type="ARBA" id="ARBA00023274"/>
    </source>
</evidence>
<keyword evidence="7" id="KW-0809">Transit peptide</keyword>
<dbReference type="InterPro" id="IPR002885">
    <property type="entry name" value="PPR_rpt"/>
</dbReference>
<dbReference type="GO" id="GO:0043024">
    <property type="term" value="F:ribosomal small subunit binding"/>
    <property type="evidence" value="ECO:0007669"/>
    <property type="project" value="InterPro"/>
</dbReference>
<reference evidence="12" key="1">
    <citation type="submission" date="2012-08" db="EMBL/GenBank/DDBJ databases">
        <title>Transcriptome of adult Musca domestica launches a platform for comparative house fly gene expression and characterization of differential gene expression among resistant and susceptible house flies.</title>
        <authorList>
            <person name="Liu N."/>
            <person name="Zhang L."/>
            <person name="Li M."/>
            <person name="Reid W."/>
        </authorList>
    </citation>
    <scope>NUCLEOTIDE SEQUENCE</scope>
    <source>
        <strain evidence="12">ALHF</strain>
        <tissue evidence="12">Whole body</tissue>
    </source>
</reference>
<dbReference type="GO" id="GO:0005840">
    <property type="term" value="C:ribosome"/>
    <property type="evidence" value="ECO:0007669"/>
    <property type="project" value="UniProtKB-KW"/>
</dbReference>
<evidence type="ECO:0000256" key="3">
    <source>
        <dbReference type="ARBA" id="ARBA00022730"/>
    </source>
</evidence>
<dbReference type="FunFam" id="1.25.40.10:FF:001004">
    <property type="entry name" value="Protein PTCD3 homolog, mitochondrial"/>
    <property type="match status" value="1"/>
</dbReference>
<evidence type="ECO:0000256" key="8">
    <source>
        <dbReference type="ARBA" id="ARBA00022980"/>
    </source>
</evidence>
<dbReference type="InterPro" id="IPR037387">
    <property type="entry name" value="PTCD3"/>
</dbReference>
<dbReference type="Pfam" id="PF13812">
    <property type="entry name" value="PPR_3"/>
    <property type="match status" value="1"/>
</dbReference>
<dbReference type="PANTHER" id="PTHR16276:SF1">
    <property type="entry name" value="SMALL RIBOSOMAL SUBUNIT PROTEIN MS39"/>
    <property type="match status" value="1"/>
</dbReference>
<dbReference type="GO" id="GO:0032543">
    <property type="term" value="P:mitochondrial translation"/>
    <property type="evidence" value="ECO:0007669"/>
    <property type="project" value="InterPro"/>
</dbReference>
<keyword evidence="9" id="KW-0496">Mitochondrion</keyword>
<comment type="subcellular location">
    <subcellularLocation>
        <location evidence="1">Mitochondrion</location>
    </subcellularLocation>
</comment>
<evidence type="ECO:0000256" key="4">
    <source>
        <dbReference type="ARBA" id="ARBA00022737"/>
    </source>
</evidence>
<dbReference type="AlphaFoldDB" id="T1PGU5"/>
<protein>
    <recommendedName>
        <fullName evidence="11">Small ribosomal subunit protein mS39</fullName>
    </recommendedName>
</protein>
<dbReference type="VEuPathDB" id="VectorBase:MDOMA2_004439"/>
<dbReference type="GO" id="GO:0005739">
    <property type="term" value="C:mitochondrion"/>
    <property type="evidence" value="ECO:0007669"/>
    <property type="project" value="UniProtKB-SubCell"/>
</dbReference>
<keyword evidence="4" id="KW-0677">Repeat</keyword>
<organism evidence="12">
    <name type="scientific">Musca domestica</name>
    <name type="common">House fly</name>
    <dbReference type="NCBI Taxonomy" id="7370"/>
    <lineage>
        <taxon>Eukaryota</taxon>
        <taxon>Metazoa</taxon>
        <taxon>Ecdysozoa</taxon>
        <taxon>Arthropoda</taxon>
        <taxon>Hexapoda</taxon>
        <taxon>Insecta</taxon>
        <taxon>Pterygota</taxon>
        <taxon>Neoptera</taxon>
        <taxon>Endopterygota</taxon>
        <taxon>Diptera</taxon>
        <taxon>Brachycera</taxon>
        <taxon>Muscomorpha</taxon>
        <taxon>Muscoidea</taxon>
        <taxon>Muscidae</taxon>
        <taxon>Musca</taxon>
    </lineage>
</organism>
<keyword evidence="8" id="KW-0689">Ribosomal protein</keyword>
<dbReference type="Pfam" id="PF22330">
    <property type="entry name" value="Rib_mS39_PPR"/>
    <property type="match status" value="1"/>
</dbReference>
<evidence type="ECO:0000256" key="7">
    <source>
        <dbReference type="ARBA" id="ARBA00022946"/>
    </source>
</evidence>
<dbReference type="EMBL" id="KA647924">
    <property type="protein sequence ID" value="AFP62553.1"/>
    <property type="molecule type" value="mRNA"/>
</dbReference>
<proteinExistence type="evidence at transcript level"/>
<evidence type="ECO:0000313" key="12">
    <source>
        <dbReference type="EMBL" id="AFP62553.1"/>
    </source>
</evidence>
<dbReference type="InterPro" id="IPR011990">
    <property type="entry name" value="TPR-like_helical_dom_sf"/>
</dbReference>
<comment type="similarity">
    <text evidence="2">Belongs to the mitochondrion-specific ribosomal protein mS39 family.</text>
</comment>
<sequence length="565" mass="65216">MAQEAGRKAAKWIKEEHRNLFMHQEAQPPIEAFAPKMVFNEESEVTLETLEQLIKQSLIQDAVFVYNLMKTKGVEITAEAKQSMLELLSFYNHEEPMPEEFYEERWFKENTQGQQRQTKTWKDGDLAEQVFNEIEPKTPQAYAAIIRGMAKYYQADRAYALFQEALEKQLQLDTATYNSIINNVNFLKETPDQKWELCKDLLQQMKQQQLKPDLGTLNGLLECISSFGNYKMGRTCALQVLSEFKKLGVELSLGSYYYVLIIFCRERGPVSHVIVDILNEIQGKEFKIQHPKDTYFFATAMDVCRNHLHDRSLAKKVDKLLHVGNNYDLIGDTYKESIYYRHYFALLSQTSTIEEFLETYDKLVPNVYIPEPGIMEEVLKMIELNGAYELMPRFWSDMVIFDHINRESLLLRTLKIMLNNKPDVTVKSQQQLPEQFAKVALDIYNKVVESEGRAKKLSFTGQMIGDILTILVRGGNWEKAVEVFNNIDKNQHRIPGTPSDACLMEFVEAAIVNKSPSQALQCLQYAVENHMDGLTLAERINKGFTLNEVHIAKMKSLVGDSFLKE</sequence>
<accession>T1PGU5</accession>
<evidence type="ECO:0000256" key="6">
    <source>
        <dbReference type="ARBA" id="ARBA00022884"/>
    </source>
</evidence>
<dbReference type="GO" id="GO:0006417">
    <property type="term" value="P:regulation of translation"/>
    <property type="evidence" value="ECO:0007669"/>
    <property type="project" value="UniProtKB-KW"/>
</dbReference>
<evidence type="ECO:0000256" key="9">
    <source>
        <dbReference type="ARBA" id="ARBA00023128"/>
    </source>
</evidence>